<organism evidence="5 6">
    <name type="scientific">Pseudaminobacter soli</name>
    <name type="common">ex Li et al. 2025</name>
    <dbReference type="NCBI Taxonomy" id="1295366"/>
    <lineage>
        <taxon>Bacteria</taxon>
        <taxon>Pseudomonadati</taxon>
        <taxon>Pseudomonadota</taxon>
        <taxon>Alphaproteobacteria</taxon>
        <taxon>Hyphomicrobiales</taxon>
        <taxon>Phyllobacteriaceae</taxon>
        <taxon>Pseudaminobacter</taxon>
    </lineage>
</organism>
<protein>
    <recommendedName>
        <fullName evidence="4">POTRA domain-containing protein</fullName>
    </recommendedName>
</protein>
<comment type="subcellular location">
    <subcellularLocation>
        <location evidence="1">Membrane</location>
    </subcellularLocation>
</comment>
<reference evidence="5 6" key="1">
    <citation type="submission" date="2018-03" db="EMBL/GenBank/DDBJ databases">
        <title>The draft genome of Mesorhizobium soli JCM 19897.</title>
        <authorList>
            <person name="Li L."/>
            <person name="Liu L."/>
            <person name="Liang L."/>
            <person name="Wang T."/>
            <person name="Zhang X."/>
        </authorList>
    </citation>
    <scope>NUCLEOTIDE SEQUENCE [LARGE SCALE GENOMIC DNA]</scope>
    <source>
        <strain evidence="5 6">JCM 19897</strain>
    </source>
</reference>
<dbReference type="Pfam" id="PF07244">
    <property type="entry name" value="POTRA"/>
    <property type="match status" value="1"/>
</dbReference>
<feature type="transmembrane region" description="Helical" evidence="3">
    <location>
        <begin position="353"/>
        <end position="375"/>
    </location>
</feature>
<accession>A0A2P7RU99</accession>
<dbReference type="GO" id="GO:0019867">
    <property type="term" value="C:outer membrane"/>
    <property type="evidence" value="ECO:0007669"/>
    <property type="project" value="InterPro"/>
</dbReference>
<dbReference type="Proteomes" id="UP000240653">
    <property type="component" value="Unassembled WGS sequence"/>
</dbReference>
<comment type="caution">
    <text evidence="5">The sequence shown here is derived from an EMBL/GenBank/DDBJ whole genome shotgun (WGS) entry which is preliminary data.</text>
</comment>
<keyword evidence="2 3" id="KW-0472">Membrane</keyword>
<feature type="domain" description="POTRA" evidence="4">
    <location>
        <begin position="233"/>
        <end position="307"/>
    </location>
</feature>
<dbReference type="InterPro" id="IPR034746">
    <property type="entry name" value="POTRA"/>
</dbReference>
<keyword evidence="3" id="KW-0812">Transmembrane</keyword>
<evidence type="ECO:0000313" key="5">
    <source>
        <dbReference type="EMBL" id="PSJ53783.1"/>
    </source>
</evidence>
<evidence type="ECO:0000256" key="1">
    <source>
        <dbReference type="ARBA" id="ARBA00004370"/>
    </source>
</evidence>
<dbReference type="PROSITE" id="PS51779">
    <property type="entry name" value="POTRA"/>
    <property type="match status" value="1"/>
</dbReference>
<proteinExistence type="predicted"/>
<evidence type="ECO:0000313" key="6">
    <source>
        <dbReference type="Proteomes" id="UP000240653"/>
    </source>
</evidence>
<keyword evidence="6" id="KW-1185">Reference proteome</keyword>
<evidence type="ECO:0000259" key="4">
    <source>
        <dbReference type="PROSITE" id="PS51779"/>
    </source>
</evidence>
<dbReference type="EMBL" id="PXYL01000028">
    <property type="protein sequence ID" value="PSJ53783.1"/>
    <property type="molecule type" value="Genomic_DNA"/>
</dbReference>
<gene>
    <name evidence="5" type="ORF">C7I85_27840</name>
</gene>
<sequence length="377" mass="40614">MPMTQDRRMLMALWYLAFVVNISRERTRAIYVFPMLAAALLASGALPMVATAAAEEVHSGLDLSLVQDPETAAVIKSTYALPVYLGLEKAVADVTRAKLDFWVENERRRLRSLLLSLGYLSGQVALNIIDQENGTAVLKPITGPQYHIGSIELDGVKHADLDDRTASDLATVLLAFTGQVASSEAVQKIADDVIYRVRARTYGLARVVRSQAVPDPSTRLAHIIIEVDAGPAATFGGVVFRGLRRVSGASLLEVAPFRVGQAFDWAKLELFASNLRALGKFSQVRVATDKALDTDGQLTIHVNVMENPINSGELTRTGMLGAIIAAVAISVVGLRQFGVAVGAQARFVRLMTALAWIVVPVFFAVAVLRVFSFLAGG</sequence>
<dbReference type="AlphaFoldDB" id="A0A2P7RU99"/>
<keyword evidence="3" id="KW-1133">Transmembrane helix</keyword>
<evidence type="ECO:0000256" key="3">
    <source>
        <dbReference type="SAM" id="Phobius"/>
    </source>
</evidence>
<evidence type="ECO:0000256" key="2">
    <source>
        <dbReference type="ARBA" id="ARBA00023136"/>
    </source>
</evidence>
<dbReference type="Gene3D" id="3.10.20.310">
    <property type="entry name" value="membrane protein fhac"/>
    <property type="match status" value="1"/>
</dbReference>
<dbReference type="InterPro" id="IPR010827">
    <property type="entry name" value="BamA/TamA_POTRA"/>
</dbReference>
<feature type="transmembrane region" description="Helical" evidence="3">
    <location>
        <begin position="319"/>
        <end position="341"/>
    </location>
</feature>
<name>A0A2P7RU99_9HYPH</name>